<keyword evidence="1" id="KW-1133">Transmembrane helix</keyword>
<protein>
    <recommendedName>
        <fullName evidence="5">SHOCT domain-containing protein</fullName>
    </recommendedName>
</protein>
<name>A0A3D8GPQ1_9BACI</name>
<evidence type="ECO:0000313" key="4">
    <source>
        <dbReference type="Proteomes" id="UP000257144"/>
    </source>
</evidence>
<dbReference type="EMBL" id="QNQT01000006">
    <property type="protein sequence ID" value="RDU36139.1"/>
    <property type="molecule type" value="Genomic_DNA"/>
</dbReference>
<evidence type="ECO:0008006" key="5">
    <source>
        <dbReference type="Google" id="ProtNLM"/>
    </source>
</evidence>
<dbReference type="OrthoDB" id="2867256at2"/>
<evidence type="ECO:0000313" key="3">
    <source>
        <dbReference type="EMBL" id="RDU36139.1"/>
    </source>
</evidence>
<feature type="signal peptide" evidence="2">
    <location>
        <begin position="1"/>
        <end position="20"/>
    </location>
</feature>
<comment type="caution">
    <text evidence="3">The sequence shown here is derived from an EMBL/GenBank/DDBJ whole genome shotgun (WGS) entry which is preliminary data.</text>
</comment>
<reference evidence="3 4" key="1">
    <citation type="submission" date="2018-07" db="EMBL/GenBank/DDBJ databases">
        <title>Bacillus sp. YLB-04 draft genome sequence.</title>
        <authorList>
            <person name="Yu L."/>
            <person name="Tang X."/>
        </authorList>
    </citation>
    <scope>NUCLEOTIDE SEQUENCE [LARGE SCALE GENOMIC DNA]</scope>
    <source>
        <strain evidence="3 4">YLB-04</strain>
    </source>
</reference>
<proteinExistence type="predicted"/>
<gene>
    <name evidence="3" type="ORF">DRW41_13985</name>
</gene>
<keyword evidence="1" id="KW-0472">Membrane</keyword>
<organism evidence="3 4">
    <name type="scientific">Neobacillus piezotolerans</name>
    <dbReference type="NCBI Taxonomy" id="2259171"/>
    <lineage>
        <taxon>Bacteria</taxon>
        <taxon>Bacillati</taxon>
        <taxon>Bacillota</taxon>
        <taxon>Bacilli</taxon>
        <taxon>Bacillales</taxon>
        <taxon>Bacillaceae</taxon>
        <taxon>Neobacillus</taxon>
    </lineage>
</organism>
<dbReference type="RefSeq" id="WP_115452628.1">
    <property type="nucleotide sequence ID" value="NZ_QNQT01000006.1"/>
</dbReference>
<keyword evidence="4" id="KW-1185">Reference proteome</keyword>
<feature type="chain" id="PRO_5038686532" description="SHOCT domain-containing protein" evidence="2">
    <location>
        <begin position="21"/>
        <end position="318"/>
    </location>
</feature>
<evidence type="ECO:0000256" key="1">
    <source>
        <dbReference type="SAM" id="Phobius"/>
    </source>
</evidence>
<dbReference type="Proteomes" id="UP000257144">
    <property type="component" value="Unassembled WGS sequence"/>
</dbReference>
<keyword evidence="2" id="KW-0732">Signal</keyword>
<feature type="transmembrane region" description="Helical" evidence="1">
    <location>
        <begin position="248"/>
        <end position="270"/>
    </location>
</feature>
<accession>A0A3D8GPQ1</accession>
<dbReference type="AlphaFoldDB" id="A0A3D8GPQ1"/>
<keyword evidence="1" id="KW-0812">Transmembrane</keyword>
<sequence>MAKKMIAFLLMMVLILPAAAFGEEIENGTLKLEELSIQVMPEFAKHPNDKETKRPPLLIGYQGSLINNTGKAQNGKIEIPLPVNEKNFRIGFVADYSSDLSQMFEINYELDLEKGIISWETSREIAPNDQYKFVIEFYTDAIKTKGNEKTLDYSFKSFADITLVNLTILEPMNAGNVKLEPAATEAPHENPYGLNMHTYQIKGMKAGQEKEFKLSYDRKETKTTNELLEAAGKSTPQAKAKKTEKMPLGLTVAGISAASLLACGLLILFLKKKFAPSSTVTASFEPEARTKKAQLRRLLMDGMITEEEYNELHKKLNL</sequence>
<evidence type="ECO:0000256" key="2">
    <source>
        <dbReference type="SAM" id="SignalP"/>
    </source>
</evidence>